<keyword evidence="2" id="KW-1185">Reference proteome</keyword>
<dbReference type="Proteomes" id="UP000194350">
    <property type="component" value="Unassembled WGS sequence"/>
</dbReference>
<dbReference type="AlphaFoldDB" id="A0A1Y2SIN4"/>
<comment type="caution">
    <text evidence="1">The sequence shown here is derived from an EMBL/GenBank/DDBJ whole genome shotgun (WGS) entry which is preliminary data.</text>
</comment>
<sequence>MCVAGLFIFWIMPSLGTSAIQLYSGYPTEKSDEICR</sequence>
<gene>
    <name evidence="1" type="ORF">Xvie_00566</name>
</gene>
<protein>
    <submittedName>
        <fullName evidence="1">Uncharacterized protein</fullName>
    </submittedName>
</protein>
<evidence type="ECO:0000313" key="1">
    <source>
        <dbReference type="EMBL" id="OTA17894.1"/>
    </source>
</evidence>
<evidence type="ECO:0000313" key="2">
    <source>
        <dbReference type="Proteomes" id="UP000194350"/>
    </source>
</evidence>
<proteinExistence type="predicted"/>
<organism evidence="1 2">
    <name type="scientific">Xenorhabdus vietnamensis</name>
    <dbReference type="NCBI Taxonomy" id="351656"/>
    <lineage>
        <taxon>Bacteria</taxon>
        <taxon>Pseudomonadati</taxon>
        <taxon>Pseudomonadota</taxon>
        <taxon>Gammaproteobacteria</taxon>
        <taxon>Enterobacterales</taxon>
        <taxon>Morganellaceae</taxon>
        <taxon>Xenorhabdus</taxon>
    </lineage>
</organism>
<reference evidence="1 2" key="1">
    <citation type="submission" date="2016-10" db="EMBL/GenBank/DDBJ databases">
        <title>Systematic genetic and metabolomic analysis of Xenorhabdus and Photorhabdus spp., highlights the requirements for a dual symbiotic and pathogenic life style.</title>
        <authorList>
            <person name="Tobias N.J."/>
            <person name="Wolff H."/>
            <person name="Djahanschiri B."/>
            <person name="Pidot S.J."/>
            <person name="Stinear T.P."/>
            <person name="Ebersberger I."/>
            <person name="Bode H.B."/>
        </authorList>
    </citation>
    <scope>NUCLEOTIDE SEQUENCE [LARGE SCALE GENOMIC DNA]</scope>
    <source>
        <strain evidence="1 2">DSM 22392</strain>
    </source>
</reference>
<name>A0A1Y2SIN4_9GAMM</name>
<accession>A0A1Y2SIN4</accession>
<dbReference type="EMBL" id="MUBJ01000002">
    <property type="protein sequence ID" value="OTA17894.1"/>
    <property type="molecule type" value="Genomic_DNA"/>
</dbReference>